<feature type="transmembrane region" description="Helical" evidence="6">
    <location>
        <begin position="30"/>
        <end position="49"/>
    </location>
</feature>
<keyword evidence="8" id="KW-1185">Reference proteome</keyword>
<evidence type="ECO:0000256" key="6">
    <source>
        <dbReference type="SAM" id="Phobius"/>
    </source>
</evidence>
<keyword evidence="2" id="KW-1003">Cell membrane</keyword>
<accession>A0A9X3N5N2</accession>
<feature type="transmembrane region" description="Helical" evidence="6">
    <location>
        <begin position="105"/>
        <end position="124"/>
    </location>
</feature>
<feature type="transmembrane region" description="Helical" evidence="6">
    <location>
        <begin position="208"/>
        <end position="231"/>
    </location>
</feature>
<dbReference type="AlphaFoldDB" id="A0A9X3N5N2"/>
<evidence type="ECO:0000313" key="7">
    <source>
        <dbReference type="EMBL" id="MDA0180178.1"/>
    </source>
</evidence>
<evidence type="ECO:0000256" key="4">
    <source>
        <dbReference type="ARBA" id="ARBA00022989"/>
    </source>
</evidence>
<protein>
    <submittedName>
        <fullName evidence="7">Branched-chain amino acid ABC transporter permease</fullName>
    </submittedName>
</protein>
<dbReference type="GO" id="GO:0005886">
    <property type="term" value="C:plasma membrane"/>
    <property type="evidence" value="ECO:0007669"/>
    <property type="project" value="UniProtKB-SubCell"/>
</dbReference>
<gene>
    <name evidence="7" type="ORF">OJ997_07720</name>
</gene>
<dbReference type="InterPro" id="IPR043428">
    <property type="entry name" value="LivM-like"/>
</dbReference>
<evidence type="ECO:0000256" key="5">
    <source>
        <dbReference type="ARBA" id="ARBA00023136"/>
    </source>
</evidence>
<feature type="transmembrane region" description="Helical" evidence="6">
    <location>
        <begin position="156"/>
        <end position="176"/>
    </location>
</feature>
<feature type="transmembrane region" description="Helical" evidence="6">
    <location>
        <begin position="243"/>
        <end position="272"/>
    </location>
</feature>
<evidence type="ECO:0000256" key="2">
    <source>
        <dbReference type="ARBA" id="ARBA00022475"/>
    </source>
</evidence>
<comment type="caution">
    <text evidence="7">The sequence shown here is derived from an EMBL/GenBank/DDBJ whole genome shotgun (WGS) entry which is preliminary data.</text>
</comment>
<feature type="transmembrane region" description="Helical" evidence="6">
    <location>
        <begin position="55"/>
        <end position="73"/>
    </location>
</feature>
<evidence type="ECO:0000256" key="1">
    <source>
        <dbReference type="ARBA" id="ARBA00004651"/>
    </source>
</evidence>
<proteinExistence type="predicted"/>
<feature type="transmembrane region" description="Helical" evidence="6">
    <location>
        <begin position="278"/>
        <end position="303"/>
    </location>
</feature>
<dbReference type="Pfam" id="PF02653">
    <property type="entry name" value="BPD_transp_2"/>
    <property type="match status" value="1"/>
</dbReference>
<keyword evidence="3 6" id="KW-0812">Transmembrane</keyword>
<dbReference type="PANTHER" id="PTHR30482">
    <property type="entry name" value="HIGH-AFFINITY BRANCHED-CHAIN AMINO ACID TRANSPORT SYSTEM PERMEASE"/>
    <property type="match status" value="1"/>
</dbReference>
<feature type="transmembrane region" description="Helical" evidence="6">
    <location>
        <begin position="6"/>
        <end position="23"/>
    </location>
</feature>
<evidence type="ECO:0000256" key="3">
    <source>
        <dbReference type="ARBA" id="ARBA00022692"/>
    </source>
</evidence>
<keyword evidence="4 6" id="KW-1133">Transmembrane helix</keyword>
<dbReference type="InterPro" id="IPR001851">
    <property type="entry name" value="ABC_transp_permease"/>
</dbReference>
<feature type="transmembrane region" description="Helical" evidence="6">
    <location>
        <begin position="80"/>
        <end position="99"/>
    </location>
</feature>
<keyword evidence="5 6" id="KW-0472">Membrane</keyword>
<dbReference type="Proteomes" id="UP001147653">
    <property type="component" value="Unassembled WGS sequence"/>
</dbReference>
<sequence length="337" mass="35005">MSRTRIAWIVLLVLAILLPFFFSSYRVTQFTLVLAYAVAALGLNLLLGYSGQISLGHGAFFALGAYVTAILVAKSGWPHLATIPVAAAICAAAGFAVGIPALRLHGLYLALVTLGLAVATPQLIKRFDGLTGGTQGLAAPSPSVPGFLDFLADDQWLYLLNLAILVPMFVLAAGLVRGRVGRALVTVRDNPIAAKTFGVDLAAYKTRAFAVSAAYAGVAGSMFTITVGFVAPESFGFALSFSFLAAVVVGGLATVAGAIFGALFIEFVPVYAADVNEALAAVIYGGVLILFMYVLPTGVVGLARRVRLRPKQEGERDAVVVDRGVAGGGAGERVRAQ</sequence>
<evidence type="ECO:0000313" key="8">
    <source>
        <dbReference type="Proteomes" id="UP001147653"/>
    </source>
</evidence>
<dbReference type="RefSeq" id="WP_270024488.1">
    <property type="nucleotide sequence ID" value="NZ_JAPDDP010000010.1"/>
</dbReference>
<dbReference type="PANTHER" id="PTHR30482:SF10">
    <property type="entry name" value="HIGH-AFFINITY BRANCHED-CHAIN AMINO ACID TRANSPORT PROTEIN BRAE"/>
    <property type="match status" value="1"/>
</dbReference>
<name>A0A9X3N5N2_9ACTN</name>
<dbReference type="GO" id="GO:0015658">
    <property type="term" value="F:branched-chain amino acid transmembrane transporter activity"/>
    <property type="evidence" value="ECO:0007669"/>
    <property type="project" value="InterPro"/>
</dbReference>
<dbReference type="EMBL" id="JAPDDP010000010">
    <property type="protein sequence ID" value="MDA0180178.1"/>
    <property type="molecule type" value="Genomic_DNA"/>
</dbReference>
<comment type="subcellular location">
    <subcellularLocation>
        <location evidence="1">Cell membrane</location>
        <topology evidence="1">Multi-pass membrane protein</topology>
    </subcellularLocation>
</comment>
<dbReference type="CDD" id="cd06581">
    <property type="entry name" value="TM_PBP1_LivM_like"/>
    <property type="match status" value="1"/>
</dbReference>
<reference evidence="7" key="1">
    <citation type="submission" date="2022-10" db="EMBL/GenBank/DDBJ databases">
        <title>The WGS of Solirubrobacter phytolaccae KCTC 29190.</title>
        <authorList>
            <person name="Jiang Z."/>
        </authorList>
    </citation>
    <scope>NUCLEOTIDE SEQUENCE</scope>
    <source>
        <strain evidence="7">KCTC 29190</strain>
    </source>
</reference>
<organism evidence="7 8">
    <name type="scientific">Solirubrobacter phytolaccae</name>
    <dbReference type="NCBI Taxonomy" id="1404360"/>
    <lineage>
        <taxon>Bacteria</taxon>
        <taxon>Bacillati</taxon>
        <taxon>Actinomycetota</taxon>
        <taxon>Thermoleophilia</taxon>
        <taxon>Solirubrobacterales</taxon>
        <taxon>Solirubrobacteraceae</taxon>
        <taxon>Solirubrobacter</taxon>
    </lineage>
</organism>